<sequence length="100" mass="11746">MLLDEIEKDKDNILDIFDRYGASNVRIMGSVSKREETELSDIDFVVTLYKLPDGKSDLVRYMGLLKDLESYFKRNIDLADEEQICTMYRKALSEAYHLER</sequence>
<dbReference type="InterPro" id="IPR043519">
    <property type="entry name" value="NT_sf"/>
</dbReference>
<comment type="caution">
    <text evidence="2">The sequence shown here is derived from an EMBL/GenBank/DDBJ whole genome shotgun (WGS) entry which is preliminary data.</text>
</comment>
<dbReference type="AlphaFoldDB" id="A0A7Y6BU39"/>
<reference evidence="2 3" key="1">
    <citation type="submission" date="2020-05" db="EMBL/GenBank/DDBJ databases">
        <title>Genome Sequencing of Type Strains.</title>
        <authorList>
            <person name="Lemaire J.F."/>
            <person name="Inderbitzin P."/>
            <person name="Gregorio O.A."/>
            <person name="Collins S.B."/>
            <person name="Wespe N."/>
            <person name="Knight-Connoni V."/>
        </authorList>
    </citation>
    <scope>NUCLEOTIDE SEQUENCE [LARGE SCALE GENOMIC DNA]</scope>
    <source>
        <strain evidence="2 3">LMG 21957</strain>
    </source>
</reference>
<keyword evidence="2" id="KW-0808">Transferase</keyword>
<accession>A0A7Y6BU39</accession>
<keyword evidence="3" id="KW-1185">Reference proteome</keyword>
<proteinExistence type="predicted"/>
<dbReference type="Gene3D" id="3.30.460.10">
    <property type="entry name" value="Beta Polymerase, domain 2"/>
    <property type="match status" value="1"/>
</dbReference>
<dbReference type="InterPro" id="IPR002934">
    <property type="entry name" value="Polymerase_NTP_transf_dom"/>
</dbReference>
<feature type="domain" description="Polymerase nucleotidyl transferase" evidence="1">
    <location>
        <begin position="13"/>
        <end position="91"/>
    </location>
</feature>
<protein>
    <submittedName>
        <fullName evidence="2">Nucleotidyltransferase</fullName>
    </submittedName>
</protein>
<name>A0A7Y6BU39_9BACL</name>
<evidence type="ECO:0000259" key="1">
    <source>
        <dbReference type="Pfam" id="PF01909"/>
    </source>
</evidence>
<organism evidence="2 3">
    <name type="scientific">Paenibacillus xylanilyticus</name>
    <dbReference type="NCBI Taxonomy" id="248903"/>
    <lineage>
        <taxon>Bacteria</taxon>
        <taxon>Bacillati</taxon>
        <taxon>Bacillota</taxon>
        <taxon>Bacilli</taxon>
        <taxon>Bacillales</taxon>
        <taxon>Paenibacillaceae</taxon>
        <taxon>Paenibacillus</taxon>
    </lineage>
</organism>
<dbReference type="EMBL" id="JABMCB010000154">
    <property type="protein sequence ID" value="NUU74613.1"/>
    <property type="molecule type" value="Genomic_DNA"/>
</dbReference>
<dbReference type="Proteomes" id="UP000526125">
    <property type="component" value="Unassembled WGS sequence"/>
</dbReference>
<dbReference type="RefSeq" id="WP_175394517.1">
    <property type="nucleotide sequence ID" value="NZ_JABMCB010000154.1"/>
</dbReference>
<gene>
    <name evidence="2" type="ORF">HP552_05085</name>
</gene>
<dbReference type="Pfam" id="PF01909">
    <property type="entry name" value="NTP_transf_2"/>
    <property type="match status" value="1"/>
</dbReference>
<dbReference type="GO" id="GO:0016779">
    <property type="term" value="F:nucleotidyltransferase activity"/>
    <property type="evidence" value="ECO:0007669"/>
    <property type="project" value="InterPro"/>
</dbReference>
<evidence type="ECO:0000313" key="3">
    <source>
        <dbReference type="Proteomes" id="UP000526125"/>
    </source>
</evidence>
<evidence type="ECO:0000313" key="2">
    <source>
        <dbReference type="EMBL" id="NUU74613.1"/>
    </source>
</evidence>
<dbReference type="SUPFAM" id="SSF81301">
    <property type="entry name" value="Nucleotidyltransferase"/>
    <property type="match status" value="1"/>
</dbReference>